<reference evidence="2" key="3">
    <citation type="submission" date="2023-05" db="EMBL/GenBank/DDBJ databases">
        <authorList>
            <person name="Smith C.H."/>
        </authorList>
    </citation>
    <scope>NUCLEOTIDE SEQUENCE</scope>
    <source>
        <strain evidence="2">CHS0354</strain>
        <tissue evidence="2">Mantle</tissue>
    </source>
</reference>
<dbReference type="PANTHER" id="PTHR47266">
    <property type="entry name" value="ENDONUCLEASE-RELATED"/>
    <property type="match status" value="1"/>
</dbReference>
<dbReference type="Pfam" id="PF17921">
    <property type="entry name" value="Integrase_H2C2"/>
    <property type="match status" value="1"/>
</dbReference>
<comment type="caution">
    <text evidence="2">The sequence shown here is derived from an EMBL/GenBank/DDBJ whole genome shotgun (WGS) entry which is preliminary data.</text>
</comment>
<keyword evidence="3" id="KW-1185">Reference proteome</keyword>
<protein>
    <recommendedName>
        <fullName evidence="1">Integrase zinc-binding domain-containing protein</fullName>
    </recommendedName>
</protein>
<dbReference type="EMBL" id="JAEAOA010001813">
    <property type="protein sequence ID" value="KAK3577228.1"/>
    <property type="molecule type" value="Genomic_DNA"/>
</dbReference>
<organism evidence="2 3">
    <name type="scientific">Potamilus streckersoni</name>
    <dbReference type="NCBI Taxonomy" id="2493646"/>
    <lineage>
        <taxon>Eukaryota</taxon>
        <taxon>Metazoa</taxon>
        <taxon>Spiralia</taxon>
        <taxon>Lophotrochozoa</taxon>
        <taxon>Mollusca</taxon>
        <taxon>Bivalvia</taxon>
        <taxon>Autobranchia</taxon>
        <taxon>Heteroconchia</taxon>
        <taxon>Palaeoheterodonta</taxon>
        <taxon>Unionida</taxon>
        <taxon>Unionoidea</taxon>
        <taxon>Unionidae</taxon>
        <taxon>Ambleminae</taxon>
        <taxon>Lampsilini</taxon>
        <taxon>Potamilus</taxon>
    </lineage>
</organism>
<dbReference type="InterPro" id="IPR041588">
    <property type="entry name" value="Integrase_H2C2"/>
</dbReference>
<evidence type="ECO:0000313" key="3">
    <source>
        <dbReference type="Proteomes" id="UP001195483"/>
    </source>
</evidence>
<dbReference type="Proteomes" id="UP001195483">
    <property type="component" value="Unassembled WGS sequence"/>
</dbReference>
<sequence length="87" mass="9986">MIPSHQSFDRTYESVSSKYYRPKMFSQIRDYVQNCGSCQQAKQPSHSAKAPLYPLPSVSTCELWHKDILGPVTTTREKLARREPPTV</sequence>
<reference evidence="2" key="2">
    <citation type="journal article" date="2021" name="Genome Biol. Evol.">
        <title>Developing a high-quality reference genome for a parasitic bivalve with doubly uniparental inheritance (Bivalvia: Unionida).</title>
        <authorList>
            <person name="Smith C.H."/>
        </authorList>
    </citation>
    <scope>NUCLEOTIDE SEQUENCE</scope>
    <source>
        <strain evidence="2">CHS0354</strain>
        <tissue evidence="2">Mantle</tissue>
    </source>
</reference>
<dbReference type="AlphaFoldDB" id="A0AAE0VGA5"/>
<proteinExistence type="predicted"/>
<reference evidence="2" key="1">
    <citation type="journal article" date="2021" name="Genome Biol. Evol.">
        <title>A High-Quality Reference Genome for a Parasitic Bivalve with Doubly Uniparental Inheritance (Bivalvia: Unionida).</title>
        <authorList>
            <person name="Smith C.H."/>
        </authorList>
    </citation>
    <scope>NUCLEOTIDE SEQUENCE</scope>
    <source>
        <strain evidence="2">CHS0354</strain>
    </source>
</reference>
<feature type="domain" description="Integrase zinc-binding" evidence="1">
    <location>
        <begin position="4"/>
        <end position="43"/>
    </location>
</feature>
<dbReference type="Gene3D" id="1.10.340.70">
    <property type="match status" value="1"/>
</dbReference>
<accession>A0AAE0VGA5</accession>
<gene>
    <name evidence="2" type="ORF">CHS0354_030503</name>
</gene>
<name>A0AAE0VGA5_9BIVA</name>
<evidence type="ECO:0000313" key="2">
    <source>
        <dbReference type="EMBL" id="KAK3577228.1"/>
    </source>
</evidence>
<dbReference type="InterPro" id="IPR052160">
    <property type="entry name" value="Gypsy_RT_Integrase-like"/>
</dbReference>
<evidence type="ECO:0000259" key="1">
    <source>
        <dbReference type="Pfam" id="PF17921"/>
    </source>
</evidence>